<accession>A0A2L2LEH5</accession>
<dbReference type="RefSeq" id="WP_065656249.1">
    <property type="nucleotide sequence ID" value="NZ_CP026924.1"/>
</dbReference>
<reference evidence="1 2" key="1">
    <citation type="submission" date="2018-02" db="EMBL/GenBank/DDBJ databases">
        <title>Complete genome sequence of Agrobacterium tumefaciens 1D1609.</title>
        <authorList>
            <person name="Cho S.-T."/>
            <person name="Haryono M."/>
            <person name="Chang H.-H."/>
            <person name="Santos M.N."/>
            <person name="Lai E.-M."/>
            <person name="Kuo C.-H."/>
        </authorList>
    </citation>
    <scope>NUCLEOTIDE SEQUENCE [LARGE SCALE GENOMIC DNA]</scope>
    <source>
        <strain evidence="1 2">1D1609</strain>
    </source>
</reference>
<dbReference type="Gene3D" id="6.10.250.730">
    <property type="match status" value="1"/>
</dbReference>
<dbReference type="EMBL" id="CP026924">
    <property type="protein sequence ID" value="AVH42743.1"/>
    <property type="molecule type" value="Genomic_DNA"/>
</dbReference>
<proteinExistence type="predicted"/>
<organism evidence="1 2">
    <name type="scientific">Agrobacterium tumefaciens</name>
    <dbReference type="NCBI Taxonomy" id="358"/>
    <lineage>
        <taxon>Bacteria</taxon>
        <taxon>Pseudomonadati</taxon>
        <taxon>Pseudomonadota</taxon>
        <taxon>Alphaproteobacteria</taxon>
        <taxon>Hyphomicrobiales</taxon>
        <taxon>Rhizobiaceae</taxon>
        <taxon>Rhizobium/Agrobacterium group</taxon>
        <taxon>Agrobacterium</taxon>
        <taxon>Agrobacterium tumefaciens complex</taxon>
    </lineage>
</organism>
<evidence type="ECO:0000313" key="2">
    <source>
        <dbReference type="Proteomes" id="UP000237717"/>
    </source>
</evidence>
<sequence>MTTIPLIGAGALEISLVSRQFLIADMKEAISLLEEHWPVKTGVHYRLALRSCRLALLRNGSSTVAREHLIAACLEAGVSHKAVSTDQIRL</sequence>
<evidence type="ECO:0008006" key="3">
    <source>
        <dbReference type="Google" id="ProtNLM"/>
    </source>
</evidence>
<gene>
    <name evidence="1" type="ORF">At1D1609_26890</name>
</gene>
<name>A0A2L2LEH5_AGRTU</name>
<protein>
    <recommendedName>
        <fullName evidence="3">DUF982 domain-containing protein</fullName>
    </recommendedName>
</protein>
<evidence type="ECO:0000313" key="1">
    <source>
        <dbReference type="EMBL" id="AVH42743.1"/>
    </source>
</evidence>
<dbReference type="InterPro" id="IPR010385">
    <property type="entry name" value="DUF982"/>
</dbReference>
<dbReference type="Pfam" id="PF06169">
    <property type="entry name" value="DUF982"/>
    <property type="match status" value="1"/>
</dbReference>
<dbReference type="AlphaFoldDB" id="A0A2L2LEH5"/>
<dbReference type="Proteomes" id="UP000237717">
    <property type="component" value="Chromosome I"/>
</dbReference>